<comment type="pathway">
    <text evidence="2 10">Glycolipid biosynthesis; glycosylphosphatidylinositol-anchor biosynthesis.</text>
</comment>
<keyword evidence="8 10" id="KW-0472">Membrane</keyword>
<comment type="caution">
    <text evidence="11">The sequence shown here is derived from an EMBL/GenBank/DDBJ whole genome shotgun (WGS) entry which is preliminary data.</text>
</comment>
<keyword evidence="7 10" id="KW-1133">Transmembrane helix</keyword>
<accession>A0A7I8W8C8</accession>
<dbReference type="InterPro" id="IPR040039">
    <property type="entry name" value="PIGX"/>
</dbReference>
<evidence type="ECO:0000256" key="7">
    <source>
        <dbReference type="ARBA" id="ARBA00022989"/>
    </source>
</evidence>
<dbReference type="PANTHER" id="PTHR28650">
    <property type="entry name" value="PHOSPHATIDYLINOSITOL-GLYCAN BIOSYNTHESIS CLASS X PROTEIN"/>
    <property type="match status" value="1"/>
</dbReference>
<reference evidence="11 12" key="1">
    <citation type="submission" date="2020-08" db="EMBL/GenBank/DDBJ databases">
        <authorList>
            <person name="Hejnol A."/>
        </authorList>
    </citation>
    <scope>NUCLEOTIDE SEQUENCE [LARGE SCALE GENOMIC DNA]</scope>
</reference>
<dbReference type="AlphaFoldDB" id="A0A7I8W8C8"/>
<evidence type="ECO:0000256" key="9">
    <source>
        <dbReference type="ARBA" id="ARBA00023180"/>
    </source>
</evidence>
<keyword evidence="4 10" id="KW-0337">GPI-anchor biosynthesis</keyword>
<dbReference type="InterPro" id="IPR013233">
    <property type="entry name" value="PIG-X/PBN1"/>
</dbReference>
<evidence type="ECO:0000256" key="2">
    <source>
        <dbReference type="ARBA" id="ARBA00004687"/>
    </source>
</evidence>
<evidence type="ECO:0000256" key="4">
    <source>
        <dbReference type="ARBA" id="ARBA00022502"/>
    </source>
</evidence>
<dbReference type="Pfam" id="PF08320">
    <property type="entry name" value="PIG-X"/>
    <property type="match status" value="1"/>
</dbReference>
<keyword evidence="12" id="KW-1185">Reference proteome</keyword>
<keyword evidence="9" id="KW-0325">Glycoprotein</keyword>
<comment type="function">
    <text evidence="10">Stabilizing subunit of the glycosylphosphatidylinositol-mannosyltransferase I complex which catalyzes the transfer of the first mannose, via an alpha-1,4 bond from a dolichol-phosphate-mannose (Dol-P-Man) to the glucosaminyl acyl phosphatidylinositol (GlcN-(acyl)PI) intermediate to generate alpha-D-Man-(1-&gt;4)-alpha-D-GlcN-(1-&gt;6)-(1-radyl,2-acyl-sn-glycero-3-phospho)-2-acyl-inositol and participates in the sixth step of the glycosylphosphatidylinositol-anchor biosynthesis. Probably acts by stabilizing the mannosyltransferase PIGM.</text>
</comment>
<dbReference type="GO" id="GO:0005789">
    <property type="term" value="C:endoplasmic reticulum membrane"/>
    <property type="evidence" value="ECO:0007669"/>
    <property type="project" value="UniProtKB-SubCell"/>
</dbReference>
<evidence type="ECO:0000256" key="10">
    <source>
        <dbReference type="RuleBase" id="RU366056"/>
    </source>
</evidence>
<evidence type="ECO:0000313" key="11">
    <source>
        <dbReference type="EMBL" id="CAD5123531.1"/>
    </source>
</evidence>
<dbReference type="SMART" id="SM00780">
    <property type="entry name" value="PIG-X"/>
    <property type="match status" value="1"/>
</dbReference>
<dbReference type="PANTHER" id="PTHR28650:SF1">
    <property type="entry name" value="PHOSPHATIDYLINOSITOL-GLYCAN BIOSYNTHESIS CLASS X PROTEIN"/>
    <property type="match status" value="1"/>
</dbReference>
<evidence type="ECO:0000256" key="5">
    <source>
        <dbReference type="ARBA" id="ARBA00022692"/>
    </source>
</evidence>
<evidence type="ECO:0000256" key="6">
    <source>
        <dbReference type="ARBA" id="ARBA00022824"/>
    </source>
</evidence>
<evidence type="ECO:0000256" key="8">
    <source>
        <dbReference type="ARBA" id="ARBA00023136"/>
    </source>
</evidence>
<dbReference type="OrthoDB" id="5546453at2759"/>
<organism evidence="11 12">
    <name type="scientific">Dimorphilus gyrociliatus</name>
    <dbReference type="NCBI Taxonomy" id="2664684"/>
    <lineage>
        <taxon>Eukaryota</taxon>
        <taxon>Metazoa</taxon>
        <taxon>Spiralia</taxon>
        <taxon>Lophotrochozoa</taxon>
        <taxon>Annelida</taxon>
        <taxon>Polychaeta</taxon>
        <taxon>Polychaeta incertae sedis</taxon>
        <taxon>Dinophilidae</taxon>
        <taxon>Dimorphilus</taxon>
    </lineage>
</organism>
<evidence type="ECO:0000256" key="3">
    <source>
        <dbReference type="ARBA" id="ARBA00010345"/>
    </source>
</evidence>
<comment type="similarity">
    <text evidence="3 10">Belongs to the PIGX family.</text>
</comment>
<protein>
    <recommendedName>
        <fullName evidence="10">Phosphatidylinositol-glycan biosynthesis class X protein</fullName>
    </recommendedName>
</protein>
<proteinExistence type="inferred from homology"/>
<evidence type="ECO:0000313" key="12">
    <source>
        <dbReference type="Proteomes" id="UP000549394"/>
    </source>
</evidence>
<sequence>MIQYHMKDIDGVTKKFVVIDRLNVMRILNSMLILISKTVCSEIDIRRWSEGTGFHRTLSYVIQVNGRNCSVFIEQVLPSGAYIDNHELKRLGINASVKGLVDIEAPEFSADFHTMEIYQKTSDYGNLLLNIPVHLRYHISTNGGKRVEIFLSQSNVHVECSKGRSWNRTVKSESFQIPTGNLNDSNTVIVGTCMCSTLSLFIVLYGIYSSNN</sequence>
<comment type="subcellular location">
    <subcellularLocation>
        <location evidence="1 10">Endoplasmic reticulum membrane</location>
        <topology evidence="1 10">Single-pass membrane protein</topology>
    </subcellularLocation>
</comment>
<dbReference type="GO" id="GO:0006506">
    <property type="term" value="P:GPI anchor biosynthetic process"/>
    <property type="evidence" value="ECO:0007669"/>
    <property type="project" value="UniProtKB-UniPathway"/>
</dbReference>
<dbReference type="UniPathway" id="UPA00196"/>
<evidence type="ECO:0000256" key="1">
    <source>
        <dbReference type="ARBA" id="ARBA00004389"/>
    </source>
</evidence>
<feature type="transmembrane region" description="Helical" evidence="10">
    <location>
        <begin position="188"/>
        <end position="208"/>
    </location>
</feature>
<keyword evidence="5 10" id="KW-0812">Transmembrane</keyword>
<dbReference type="EMBL" id="CAJFCJ010000019">
    <property type="protein sequence ID" value="CAD5123531.1"/>
    <property type="molecule type" value="Genomic_DNA"/>
</dbReference>
<name>A0A7I8W8C8_9ANNE</name>
<gene>
    <name evidence="11" type="ORF">DGYR_LOCUS11204</name>
</gene>
<keyword evidence="6 10" id="KW-0256">Endoplasmic reticulum</keyword>
<dbReference type="Proteomes" id="UP000549394">
    <property type="component" value="Unassembled WGS sequence"/>
</dbReference>